<evidence type="ECO:0000256" key="4">
    <source>
        <dbReference type="ARBA" id="ARBA00023002"/>
    </source>
</evidence>
<dbReference type="OrthoDB" id="5522954at2"/>
<dbReference type="InterPro" id="IPR017972">
    <property type="entry name" value="Cyt_P450_CS"/>
</dbReference>
<dbReference type="GO" id="GO:0020037">
    <property type="term" value="F:heme binding"/>
    <property type="evidence" value="ECO:0007669"/>
    <property type="project" value="InterPro"/>
</dbReference>
<dbReference type="PATRIC" id="fig|1114963.3.peg.3489"/>
<comment type="caution">
    <text evidence="9">The sequence shown here is derived from an EMBL/GenBank/DDBJ whole genome shotgun (WGS) entry which is preliminary data.</text>
</comment>
<gene>
    <name evidence="9" type="ORF">V474_23240</name>
</gene>
<keyword evidence="2 8" id="KW-0349">Heme</keyword>
<dbReference type="RefSeq" id="WP_059152552.1">
    <property type="nucleotide sequence ID" value="NZ_KQ130455.1"/>
</dbReference>
<dbReference type="InterPro" id="IPR002397">
    <property type="entry name" value="Cyt_P450_B"/>
</dbReference>
<dbReference type="Pfam" id="PF00067">
    <property type="entry name" value="p450"/>
    <property type="match status" value="1"/>
</dbReference>
<dbReference type="SUPFAM" id="SSF48264">
    <property type="entry name" value="Cytochrome P450"/>
    <property type="match status" value="1"/>
</dbReference>
<evidence type="ECO:0000313" key="9">
    <source>
        <dbReference type="EMBL" id="KMS53639.1"/>
    </source>
</evidence>
<dbReference type="GO" id="GO:0004497">
    <property type="term" value="F:monooxygenase activity"/>
    <property type="evidence" value="ECO:0007669"/>
    <property type="project" value="UniProtKB-KW"/>
</dbReference>
<name>A0A0J7XPT8_9SPHN</name>
<evidence type="ECO:0000256" key="7">
    <source>
        <dbReference type="ARBA" id="ARBA00043906"/>
    </source>
</evidence>
<dbReference type="InterPro" id="IPR001128">
    <property type="entry name" value="Cyt_P450"/>
</dbReference>
<dbReference type="FunFam" id="1.10.630.10:FF:000018">
    <property type="entry name" value="Cytochrome P450 monooxygenase"/>
    <property type="match status" value="1"/>
</dbReference>
<comment type="similarity">
    <text evidence="1 8">Belongs to the cytochrome P450 family.</text>
</comment>
<evidence type="ECO:0000256" key="5">
    <source>
        <dbReference type="ARBA" id="ARBA00023004"/>
    </source>
</evidence>
<dbReference type="PANTHER" id="PTHR46696">
    <property type="entry name" value="P450, PUTATIVE (EUROFUNG)-RELATED"/>
    <property type="match status" value="1"/>
</dbReference>
<dbReference type="Proteomes" id="UP000052268">
    <property type="component" value="Unassembled WGS sequence"/>
</dbReference>
<reference evidence="9 10" key="1">
    <citation type="journal article" date="2015" name="G3 (Bethesda)">
        <title>Insights into Ongoing Evolution of the Hexachlorocyclohexane Catabolic Pathway from Comparative Genomics of Ten Sphingomonadaceae Strains.</title>
        <authorList>
            <person name="Pearce S.L."/>
            <person name="Oakeshott J.G."/>
            <person name="Pandey G."/>
        </authorList>
    </citation>
    <scope>NUCLEOTIDE SEQUENCE [LARGE SCALE GENOMIC DNA]</scope>
    <source>
        <strain evidence="9 10">LL02</strain>
    </source>
</reference>
<dbReference type="PROSITE" id="PS00086">
    <property type="entry name" value="CYTOCHROME_P450"/>
    <property type="match status" value="1"/>
</dbReference>
<sequence length="420" mass="47089">MADLDAREKLEGFSLLDPTTQSDPFAMYEAMQDAPGIYRMPETGFYIVSRYADLRAVLTDPVTFSNKVDRASLQGPENAARLREYMEAKGWPHIATLQRTDAPDHARYRRLVDRVFTVGRVREMTPHIEEVAHALIDGFIDRGECEFISEYAMLLPGTILAEEMGLPAGQVATFKKWADSMLAPASYVMDEDALLRNADIELEAQHHLGRLFDERRANPTGDWISALVTAQRDGEEPLTMAELQSVMSQLIGGGFESTMTSIGHALMQLLNHPDQMAKLREEPKRMKGFVEEVIRFESPTQGLRRRTTRDVELSGTLIPEGSVVIVRYGAANRDPAKFACPHMFDMERGNAGTHLAFGAGTHFCVGAVLARQEIAIGTQAILDRLEDIELARPLVEPIHRANFLTLPLRELPIRFRARTR</sequence>
<accession>A0A0J7XPT8</accession>
<dbReference type="PANTHER" id="PTHR46696:SF6">
    <property type="entry name" value="P450, PUTATIVE (EUROFUNG)-RELATED"/>
    <property type="match status" value="1"/>
</dbReference>
<dbReference type="AlphaFoldDB" id="A0A0J7XPT8"/>
<dbReference type="InterPro" id="IPR036396">
    <property type="entry name" value="Cyt_P450_sf"/>
</dbReference>
<evidence type="ECO:0000256" key="2">
    <source>
        <dbReference type="ARBA" id="ARBA00022617"/>
    </source>
</evidence>
<evidence type="ECO:0000313" key="10">
    <source>
        <dbReference type="Proteomes" id="UP000052268"/>
    </source>
</evidence>
<evidence type="ECO:0000256" key="1">
    <source>
        <dbReference type="ARBA" id="ARBA00010617"/>
    </source>
</evidence>
<dbReference type="GO" id="GO:0005506">
    <property type="term" value="F:iron ion binding"/>
    <property type="evidence" value="ECO:0007669"/>
    <property type="project" value="InterPro"/>
</dbReference>
<organism evidence="9 10">
    <name type="scientific">Novosphingobium barchaimii LL02</name>
    <dbReference type="NCBI Taxonomy" id="1114963"/>
    <lineage>
        <taxon>Bacteria</taxon>
        <taxon>Pseudomonadati</taxon>
        <taxon>Pseudomonadota</taxon>
        <taxon>Alphaproteobacteria</taxon>
        <taxon>Sphingomonadales</taxon>
        <taxon>Sphingomonadaceae</taxon>
        <taxon>Novosphingobium</taxon>
    </lineage>
</organism>
<evidence type="ECO:0000256" key="8">
    <source>
        <dbReference type="RuleBase" id="RU000461"/>
    </source>
</evidence>
<comment type="function">
    <text evidence="7">Cytochromes P450 are a group of heme-thiolate monooxygenases. They oxidize a variety of structurally unrelated compounds, including steroids, fatty acids, and xenobiotics.</text>
</comment>
<keyword evidence="10" id="KW-1185">Reference proteome</keyword>
<evidence type="ECO:0000256" key="3">
    <source>
        <dbReference type="ARBA" id="ARBA00022723"/>
    </source>
</evidence>
<keyword evidence="6 8" id="KW-0503">Monooxygenase</keyword>
<evidence type="ECO:0008006" key="11">
    <source>
        <dbReference type="Google" id="ProtNLM"/>
    </source>
</evidence>
<proteinExistence type="inferred from homology"/>
<keyword evidence="3 8" id="KW-0479">Metal-binding</keyword>
<dbReference type="EMBL" id="JACU01000007">
    <property type="protein sequence ID" value="KMS53639.1"/>
    <property type="molecule type" value="Genomic_DNA"/>
</dbReference>
<keyword evidence="5 8" id="KW-0408">Iron</keyword>
<protein>
    <recommendedName>
        <fullName evidence="11">Cytochrome P450</fullName>
    </recommendedName>
</protein>
<evidence type="ECO:0000256" key="6">
    <source>
        <dbReference type="ARBA" id="ARBA00023033"/>
    </source>
</evidence>
<dbReference type="PRINTS" id="PR00385">
    <property type="entry name" value="P450"/>
</dbReference>
<dbReference type="Gene3D" id="1.10.630.10">
    <property type="entry name" value="Cytochrome P450"/>
    <property type="match status" value="1"/>
</dbReference>
<dbReference type="PRINTS" id="PR00359">
    <property type="entry name" value="BP450"/>
</dbReference>
<keyword evidence="4 8" id="KW-0560">Oxidoreductase</keyword>
<dbReference type="GO" id="GO:0016705">
    <property type="term" value="F:oxidoreductase activity, acting on paired donors, with incorporation or reduction of molecular oxygen"/>
    <property type="evidence" value="ECO:0007669"/>
    <property type="project" value="InterPro"/>
</dbReference>